<dbReference type="Pfam" id="PF05036">
    <property type="entry name" value="SPOR"/>
    <property type="match status" value="1"/>
</dbReference>
<protein>
    <submittedName>
        <fullName evidence="4">Cell division protein FtsN</fullName>
    </submittedName>
</protein>
<dbReference type="InterPro" id="IPR036680">
    <property type="entry name" value="SPOR-like_sf"/>
</dbReference>
<reference evidence="4 5" key="1">
    <citation type="submission" date="2018-11" db="EMBL/GenBank/DDBJ databases">
        <title>Genomic Encyclopedia of Type Strains, Phase IV (KMG-IV): sequencing the most valuable type-strain genomes for metagenomic binning, comparative biology and taxonomic classification.</title>
        <authorList>
            <person name="Goeker M."/>
        </authorList>
    </citation>
    <scope>NUCLEOTIDE SEQUENCE [LARGE SCALE GENOMIC DNA]</scope>
    <source>
        <strain evidence="4 5">DSM 21945</strain>
    </source>
</reference>
<feature type="domain" description="SPOR" evidence="3">
    <location>
        <begin position="113"/>
        <end position="189"/>
    </location>
</feature>
<evidence type="ECO:0000259" key="3">
    <source>
        <dbReference type="PROSITE" id="PS51724"/>
    </source>
</evidence>
<dbReference type="GO" id="GO:0051301">
    <property type="term" value="P:cell division"/>
    <property type="evidence" value="ECO:0007669"/>
    <property type="project" value="UniProtKB-KW"/>
</dbReference>
<evidence type="ECO:0000313" key="4">
    <source>
        <dbReference type="EMBL" id="ROQ18873.1"/>
    </source>
</evidence>
<evidence type="ECO:0000256" key="1">
    <source>
        <dbReference type="SAM" id="MobiDB-lite"/>
    </source>
</evidence>
<keyword evidence="2" id="KW-1133">Transmembrane helix</keyword>
<keyword evidence="4" id="KW-0131">Cell cycle</keyword>
<sequence>MARKDYVRNAAPKRRSSNPKSAPPRRTPWIAIAVFAVCALGFIYFLVSLAKRPATPAAANPPAKVEVKATPVPVDAKPATKPKETLPAPPKEEWRYVETLKNKEVEVDVPDRPKDDKPYQMQCGSFKVYDQAETQKAKLAFVGLEAQVRKTGDWYRVILGPYPGKRAAQNQQHKAEKAGFPHCAIWPWR</sequence>
<dbReference type="PANTHER" id="PTHR38687">
    <property type="entry name" value="CELL DIVISION PROTEIN DEDD-RELATED"/>
    <property type="match status" value="1"/>
</dbReference>
<keyword evidence="2" id="KW-0472">Membrane</keyword>
<dbReference type="OrthoDB" id="8558195at2"/>
<feature type="transmembrane region" description="Helical" evidence="2">
    <location>
        <begin position="29"/>
        <end position="47"/>
    </location>
</feature>
<keyword evidence="5" id="KW-1185">Reference proteome</keyword>
<dbReference type="GO" id="GO:0042834">
    <property type="term" value="F:peptidoglycan binding"/>
    <property type="evidence" value="ECO:0007669"/>
    <property type="project" value="InterPro"/>
</dbReference>
<dbReference type="SUPFAM" id="SSF110997">
    <property type="entry name" value="Sporulation related repeat"/>
    <property type="match status" value="1"/>
</dbReference>
<evidence type="ECO:0000313" key="5">
    <source>
        <dbReference type="Proteomes" id="UP000268033"/>
    </source>
</evidence>
<dbReference type="EMBL" id="RJUL01000014">
    <property type="protein sequence ID" value="ROQ18873.1"/>
    <property type="molecule type" value="Genomic_DNA"/>
</dbReference>
<name>A0A3N1NRW7_9GAMM</name>
<keyword evidence="2" id="KW-0812">Transmembrane</keyword>
<evidence type="ECO:0000256" key="2">
    <source>
        <dbReference type="SAM" id="Phobius"/>
    </source>
</evidence>
<dbReference type="STRING" id="584787.GCA_001247655_01296"/>
<dbReference type="PANTHER" id="PTHR38687:SF2">
    <property type="entry name" value="CELL DIVISION PROTEIN FTSN"/>
    <property type="match status" value="1"/>
</dbReference>
<proteinExistence type="predicted"/>
<keyword evidence="4" id="KW-0132">Cell division</keyword>
<dbReference type="AlphaFoldDB" id="A0A3N1NRW7"/>
<gene>
    <name evidence="4" type="ORF">EDC28_11426</name>
</gene>
<accession>A0A3N1NRW7</accession>
<dbReference type="Proteomes" id="UP000268033">
    <property type="component" value="Unassembled WGS sequence"/>
</dbReference>
<dbReference type="Gene3D" id="3.30.70.1070">
    <property type="entry name" value="Sporulation related repeat"/>
    <property type="match status" value="1"/>
</dbReference>
<dbReference type="InterPro" id="IPR052521">
    <property type="entry name" value="Cell_div_SPOR-domain"/>
</dbReference>
<dbReference type="PROSITE" id="PS51724">
    <property type="entry name" value="SPOR"/>
    <property type="match status" value="1"/>
</dbReference>
<feature type="region of interest" description="Disordered" evidence="1">
    <location>
        <begin position="1"/>
        <end position="24"/>
    </location>
</feature>
<organism evidence="4 5">
    <name type="scientific">Gallaecimonas pentaromativorans</name>
    <dbReference type="NCBI Taxonomy" id="584787"/>
    <lineage>
        <taxon>Bacteria</taxon>
        <taxon>Pseudomonadati</taxon>
        <taxon>Pseudomonadota</taxon>
        <taxon>Gammaproteobacteria</taxon>
        <taxon>Enterobacterales</taxon>
        <taxon>Gallaecimonadaceae</taxon>
        <taxon>Gallaecimonas</taxon>
    </lineage>
</organism>
<dbReference type="InterPro" id="IPR007730">
    <property type="entry name" value="SPOR-like_dom"/>
</dbReference>
<dbReference type="RefSeq" id="WP_050660169.1">
    <property type="nucleotide sequence ID" value="NZ_JBLXEP010000008.1"/>
</dbReference>
<comment type="caution">
    <text evidence="4">The sequence shown here is derived from an EMBL/GenBank/DDBJ whole genome shotgun (WGS) entry which is preliminary data.</text>
</comment>